<comment type="subcellular location">
    <subcellularLocation>
        <location evidence="1 6">Cytoplasm</location>
    </subcellularLocation>
</comment>
<evidence type="ECO:0000259" key="8">
    <source>
        <dbReference type="Pfam" id="PF01765"/>
    </source>
</evidence>
<evidence type="ECO:0000313" key="10">
    <source>
        <dbReference type="Proteomes" id="UP000009011"/>
    </source>
</evidence>
<keyword evidence="10" id="KW-1185">Reference proteome</keyword>
<dbReference type="FunFam" id="1.10.132.20:FF:000001">
    <property type="entry name" value="Ribosome-recycling factor"/>
    <property type="match status" value="1"/>
</dbReference>
<evidence type="ECO:0000313" key="9">
    <source>
        <dbReference type="EMBL" id="AFN74923.1"/>
    </source>
</evidence>
<protein>
    <recommendedName>
        <fullName evidence="6">Ribosome-recycling factor</fullName>
        <shortName evidence="6">RRF</shortName>
    </recommendedName>
    <alternativeName>
        <fullName evidence="6">Ribosome-releasing factor</fullName>
    </alternativeName>
</protein>
<comment type="function">
    <text evidence="5 6">Responsible for the release of ribosomes from messenger RNA at the termination of protein biosynthesis. May increase the efficiency of translation by recycling ribosomes from one round of translation to another.</text>
</comment>
<evidence type="ECO:0000256" key="2">
    <source>
        <dbReference type="ARBA" id="ARBA00005912"/>
    </source>
</evidence>
<dbReference type="SUPFAM" id="SSF55194">
    <property type="entry name" value="Ribosome recycling factor, RRF"/>
    <property type="match status" value="1"/>
</dbReference>
<dbReference type="GO" id="GO:0043023">
    <property type="term" value="F:ribosomal large subunit binding"/>
    <property type="evidence" value="ECO:0007669"/>
    <property type="project" value="TreeGrafter"/>
</dbReference>
<proteinExistence type="inferred from homology"/>
<dbReference type="Gene3D" id="1.10.132.20">
    <property type="entry name" value="Ribosome-recycling factor"/>
    <property type="match status" value="1"/>
</dbReference>
<name>I7A154_MELRP</name>
<dbReference type="PATRIC" id="fig|1191523.3.peg.1789"/>
<dbReference type="GO" id="GO:0002184">
    <property type="term" value="P:cytoplasmic translational termination"/>
    <property type="evidence" value="ECO:0007669"/>
    <property type="project" value="TreeGrafter"/>
</dbReference>
<dbReference type="InterPro" id="IPR036191">
    <property type="entry name" value="RRF_sf"/>
</dbReference>
<sequence length="186" mass="21034">MNTHPVIKDAKNRMDKSIEAFRSEIAKIRTGKATTALLDGIKVEYYGSMSPLNQVANVTVLDAHTLSITPWDKSVIGAIEKAIMTADLGLNPVNDGTNIKVPIPPLTEERRKELVKLVKKFGEDAKIALRNVRRDANDHLKKMEKNKEITEDQLKDLEKEVQKVTDEHIAKVDEMIKHKEKEIMQV</sequence>
<dbReference type="OrthoDB" id="9804006at2"/>
<evidence type="ECO:0000256" key="3">
    <source>
        <dbReference type="ARBA" id="ARBA00022490"/>
    </source>
</evidence>
<dbReference type="RefSeq" id="WP_014856357.1">
    <property type="nucleotide sequence ID" value="NC_018178.1"/>
</dbReference>
<dbReference type="InterPro" id="IPR002661">
    <property type="entry name" value="Ribosome_recyc_fac"/>
</dbReference>
<organism evidence="9 10">
    <name type="scientific">Melioribacter roseus (strain DSM 23840 / JCM 17771 / VKM B-2668 / P3M-2)</name>
    <dbReference type="NCBI Taxonomy" id="1191523"/>
    <lineage>
        <taxon>Bacteria</taxon>
        <taxon>Pseudomonadati</taxon>
        <taxon>Ignavibacteriota</taxon>
        <taxon>Ignavibacteria</taxon>
        <taxon>Ignavibacteriales</taxon>
        <taxon>Melioribacteraceae</taxon>
        <taxon>Melioribacter</taxon>
    </lineage>
</organism>
<keyword evidence="4 6" id="KW-0648">Protein biosynthesis</keyword>
<dbReference type="FunFam" id="3.30.1360.40:FF:000001">
    <property type="entry name" value="Ribosome-recycling factor"/>
    <property type="match status" value="1"/>
</dbReference>
<dbReference type="KEGG" id="mro:MROS_1689"/>
<dbReference type="CDD" id="cd00520">
    <property type="entry name" value="RRF"/>
    <property type="match status" value="1"/>
</dbReference>
<evidence type="ECO:0000256" key="4">
    <source>
        <dbReference type="ARBA" id="ARBA00022917"/>
    </source>
</evidence>
<dbReference type="Pfam" id="PF01765">
    <property type="entry name" value="RRF"/>
    <property type="match status" value="1"/>
</dbReference>
<evidence type="ECO:0000256" key="6">
    <source>
        <dbReference type="HAMAP-Rule" id="MF_00040"/>
    </source>
</evidence>
<accession>I7A154</accession>
<feature type="domain" description="Ribosome recycling factor" evidence="8">
    <location>
        <begin position="22"/>
        <end position="184"/>
    </location>
</feature>
<dbReference type="HAMAP" id="MF_00040">
    <property type="entry name" value="RRF"/>
    <property type="match status" value="1"/>
</dbReference>
<keyword evidence="7" id="KW-0175">Coiled coil</keyword>
<dbReference type="GO" id="GO:0005829">
    <property type="term" value="C:cytosol"/>
    <property type="evidence" value="ECO:0007669"/>
    <property type="project" value="GOC"/>
</dbReference>
<dbReference type="eggNOG" id="COG0233">
    <property type="taxonomic scope" value="Bacteria"/>
</dbReference>
<evidence type="ECO:0000256" key="5">
    <source>
        <dbReference type="ARBA" id="ARBA00025050"/>
    </source>
</evidence>
<dbReference type="Gene3D" id="3.30.1360.40">
    <property type="match status" value="1"/>
</dbReference>
<dbReference type="PANTHER" id="PTHR20982:SF3">
    <property type="entry name" value="MITOCHONDRIAL RIBOSOME RECYCLING FACTOR PSEUDO 1"/>
    <property type="match status" value="1"/>
</dbReference>
<feature type="coiled-coil region" evidence="7">
    <location>
        <begin position="126"/>
        <end position="174"/>
    </location>
</feature>
<evidence type="ECO:0000256" key="7">
    <source>
        <dbReference type="SAM" id="Coils"/>
    </source>
</evidence>
<keyword evidence="3 6" id="KW-0963">Cytoplasm</keyword>
<dbReference type="PANTHER" id="PTHR20982">
    <property type="entry name" value="RIBOSOME RECYCLING FACTOR"/>
    <property type="match status" value="1"/>
</dbReference>
<evidence type="ECO:0000256" key="1">
    <source>
        <dbReference type="ARBA" id="ARBA00004496"/>
    </source>
</evidence>
<dbReference type="EMBL" id="CP003557">
    <property type="protein sequence ID" value="AFN74923.1"/>
    <property type="molecule type" value="Genomic_DNA"/>
</dbReference>
<gene>
    <name evidence="6" type="primary">frr</name>
    <name evidence="9" type="ordered locus">MROS_1689</name>
</gene>
<dbReference type="AlphaFoldDB" id="I7A154"/>
<dbReference type="STRING" id="1191523.MROS_1689"/>
<dbReference type="InterPro" id="IPR023584">
    <property type="entry name" value="Ribosome_recyc_fac_dom"/>
</dbReference>
<comment type="similarity">
    <text evidence="2 6">Belongs to the RRF family.</text>
</comment>
<reference evidence="9 10" key="1">
    <citation type="journal article" date="2013" name="PLoS ONE">
        <title>Genomic analysis of Melioribacter roseus, facultatively anaerobic organotrophic bacterium representing a novel deep lineage within Bacteriodetes/Chlorobi group.</title>
        <authorList>
            <person name="Kadnikov V.V."/>
            <person name="Mardanov A.V."/>
            <person name="Podosokorskaya O.A."/>
            <person name="Gavrilov S.N."/>
            <person name="Kublanov I.V."/>
            <person name="Beletsky A.V."/>
            <person name="Bonch-Osmolovskaya E.A."/>
            <person name="Ravin N.V."/>
        </authorList>
    </citation>
    <scope>NUCLEOTIDE SEQUENCE [LARGE SCALE GENOMIC DNA]</scope>
    <source>
        <strain evidence="10">JCM 17771 / P3M-2</strain>
    </source>
</reference>
<dbReference type="HOGENOM" id="CLU_073981_2_0_10"/>
<dbReference type="NCBIfam" id="TIGR00496">
    <property type="entry name" value="frr"/>
    <property type="match status" value="1"/>
</dbReference>
<dbReference type="Proteomes" id="UP000009011">
    <property type="component" value="Chromosome"/>
</dbReference>